<accession>T1APB1</accession>
<dbReference type="GO" id="GO:0004420">
    <property type="term" value="F:hydroxymethylglutaryl-CoA reductase (NADPH) activity"/>
    <property type="evidence" value="ECO:0007669"/>
    <property type="project" value="InterPro"/>
</dbReference>
<dbReference type="GO" id="GO:0015936">
    <property type="term" value="P:coenzyme A metabolic process"/>
    <property type="evidence" value="ECO:0007669"/>
    <property type="project" value="InterPro"/>
</dbReference>
<organism evidence="1">
    <name type="scientific">mine drainage metagenome</name>
    <dbReference type="NCBI Taxonomy" id="410659"/>
    <lineage>
        <taxon>unclassified sequences</taxon>
        <taxon>metagenomes</taxon>
        <taxon>ecological metagenomes</taxon>
    </lineage>
</organism>
<feature type="non-terminal residue" evidence="1">
    <location>
        <position position="121"/>
    </location>
</feature>
<dbReference type="PANTHER" id="PTHR10572">
    <property type="entry name" value="3-HYDROXY-3-METHYLGLUTARYL-COENZYME A REDUCTASE"/>
    <property type="match status" value="1"/>
</dbReference>
<dbReference type="PANTHER" id="PTHR10572:SF24">
    <property type="entry name" value="3-HYDROXY-3-METHYLGLUTARYL-COENZYME A REDUCTASE"/>
    <property type="match status" value="1"/>
</dbReference>
<dbReference type="InterPro" id="IPR023074">
    <property type="entry name" value="HMG_CoA_Rdtase_cat_sf"/>
</dbReference>
<sequence>MNRARIPNFYKLSVSERVRVIHERGLLSEDDYQALVAGKHTLKVHHADKMIENVIGVMGLPIGLALNFLINGKDYVIPLVVEEPSIVAALCSAAKLIRTCGGFQSTSQGSILIGQVQTIDV</sequence>
<reference evidence="1" key="1">
    <citation type="submission" date="2013-08" db="EMBL/GenBank/DDBJ databases">
        <authorList>
            <person name="Mendez C."/>
            <person name="Richter M."/>
            <person name="Ferrer M."/>
            <person name="Sanchez J."/>
        </authorList>
    </citation>
    <scope>NUCLEOTIDE SEQUENCE</scope>
</reference>
<evidence type="ECO:0000313" key="1">
    <source>
        <dbReference type="EMBL" id="EQD42549.1"/>
    </source>
</evidence>
<name>T1APB1_9ZZZZ</name>
<proteinExistence type="predicted"/>
<dbReference type="SUPFAM" id="SSF56542">
    <property type="entry name" value="Substrate-binding domain of HMG-CoA reductase"/>
    <property type="match status" value="1"/>
</dbReference>
<gene>
    <name evidence="1" type="ORF">B1A_15883</name>
</gene>
<dbReference type="Gene3D" id="3.90.770.10">
    <property type="entry name" value="3-hydroxy-3-methylglutaryl-coenzyme A Reductase, Chain A, domain 2"/>
    <property type="match status" value="1"/>
</dbReference>
<reference evidence="1" key="2">
    <citation type="journal article" date="2014" name="ISME J.">
        <title>Microbial stratification in low pH oxic and suboxic macroscopic growths along an acid mine drainage.</title>
        <authorList>
            <person name="Mendez-Garcia C."/>
            <person name="Mesa V."/>
            <person name="Sprenger R.R."/>
            <person name="Richter M."/>
            <person name="Diez M.S."/>
            <person name="Solano J."/>
            <person name="Bargiela R."/>
            <person name="Golyshina O.V."/>
            <person name="Manteca A."/>
            <person name="Ramos J.L."/>
            <person name="Gallego J.R."/>
            <person name="Llorente I."/>
            <person name="Martins Dos Santos V.A."/>
            <person name="Jensen O.N."/>
            <person name="Pelaez A.I."/>
            <person name="Sanchez J."/>
            <person name="Ferrer M."/>
        </authorList>
    </citation>
    <scope>NUCLEOTIDE SEQUENCE</scope>
</reference>
<dbReference type="InterPro" id="IPR009029">
    <property type="entry name" value="HMG_CoA_Rdtase_sub-bd_dom_sf"/>
</dbReference>
<protein>
    <submittedName>
        <fullName evidence="1">Hydroxymethylglutaryl-CoA reductase, degradative</fullName>
    </submittedName>
</protein>
<comment type="caution">
    <text evidence="1">The sequence shown here is derived from an EMBL/GenBank/DDBJ whole genome shotgun (WGS) entry which is preliminary data.</text>
</comment>
<dbReference type="Pfam" id="PF00368">
    <property type="entry name" value="HMG-CoA_red"/>
    <property type="match status" value="1"/>
</dbReference>
<dbReference type="AlphaFoldDB" id="T1APB1"/>
<dbReference type="EMBL" id="AUZX01011663">
    <property type="protein sequence ID" value="EQD42549.1"/>
    <property type="molecule type" value="Genomic_DNA"/>
</dbReference>
<dbReference type="PROSITE" id="PS50065">
    <property type="entry name" value="HMG_COA_REDUCTASE_4"/>
    <property type="match status" value="1"/>
</dbReference>
<dbReference type="InterPro" id="IPR002202">
    <property type="entry name" value="HMG_CoA_Rdtase"/>
</dbReference>